<protein>
    <submittedName>
        <fullName evidence="2">Molybdenum cofactor cytidylyltransferase</fullName>
    </submittedName>
</protein>
<dbReference type="RefSeq" id="WP_091548929.1">
    <property type="nucleotide sequence ID" value="NZ_FONY01000041.1"/>
</dbReference>
<dbReference type="Proteomes" id="UP000199513">
    <property type="component" value="Unassembled WGS sequence"/>
</dbReference>
<proteinExistence type="predicted"/>
<dbReference type="SUPFAM" id="SSF53448">
    <property type="entry name" value="Nucleotide-diphospho-sugar transferases"/>
    <property type="match status" value="1"/>
</dbReference>
<sequence length="203" mass="22330">MIALVILAAGESRRMGTPKQLLTFGGKTLIRHSALVALESLCSPAIAVLGANQEKIVPEIAHLTLNDKLLHVLNNPDWQEGMASSIRLSINHLVEVMGKNLEAIVFMLCDQPFVDAALINELVTVYRRTRSPLVVSTYENGVNGVPALFSSAIFPELLQLNGDTGARKIIMQFSEKMLSVPFPKGNIDLDTPEAYQLFLEQYK</sequence>
<dbReference type="InterPro" id="IPR029044">
    <property type="entry name" value="Nucleotide-diphossugar_trans"/>
</dbReference>
<dbReference type="PANTHER" id="PTHR43777:SF1">
    <property type="entry name" value="MOLYBDENUM COFACTOR CYTIDYLYLTRANSFERASE"/>
    <property type="match status" value="1"/>
</dbReference>
<dbReference type="GO" id="GO:0016779">
    <property type="term" value="F:nucleotidyltransferase activity"/>
    <property type="evidence" value="ECO:0007669"/>
    <property type="project" value="UniProtKB-KW"/>
</dbReference>
<dbReference type="OrthoDB" id="9779263at2"/>
<accession>A0A1I2J310</accession>
<dbReference type="CDD" id="cd04182">
    <property type="entry name" value="GT_2_like_f"/>
    <property type="match status" value="1"/>
</dbReference>
<keyword evidence="2" id="KW-0548">Nucleotidyltransferase</keyword>
<dbReference type="Gene3D" id="3.90.550.10">
    <property type="entry name" value="Spore Coat Polysaccharide Biosynthesis Protein SpsA, Chain A"/>
    <property type="match status" value="1"/>
</dbReference>
<feature type="domain" description="MobA-like NTP transferase" evidence="1">
    <location>
        <begin position="5"/>
        <end position="172"/>
    </location>
</feature>
<dbReference type="PANTHER" id="PTHR43777">
    <property type="entry name" value="MOLYBDENUM COFACTOR CYTIDYLYLTRANSFERASE"/>
    <property type="match status" value="1"/>
</dbReference>
<organism evidence="2 3">
    <name type="scientific">Thermoflexibacter ruber</name>
    <dbReference type="NCBI Taxonomy" id="1003"/>
    <lineage>
        <taxon>Bacteria</taxon>
        <taxon>Pseudomonadati</taxon>
        <taxon>Bacteroidota</taxon>
        <taxon>Cytophagia</taxon>
        <taxon>Cytophagales</taxon>
        <taxon>Thermoflexibacteraceae</taxon>
        <taxon>Thermoflexibacter</taxon>
    </lineage>
</organism>
<keyword evidence="3" id="KW-1185">Reference proteome</keyword>
<keyword evidence="2" id="KW-0808">Transferase</keyword>
<reference evidence="2 3" key="1">
    <citation type="submission" date="2016-10" db="EMBL/GenBank/DDBJ databases">
        <authorList>
            <person name="de Groot N.N."/>
        </authorList>
    </citation>
    <scope>NUCLEOTIDE SEQUENCE [LARGE SCALE GENOMIC DNA]</scope>
    <source>
        <strain>GEY</strain>
        <strain evidence="3">DSM 9560</strain>
    </source>
</reference>
<dbReference type="Pfam" id="PF12804">
    <property type="entry name" value="NTP_transf_3"/>
    <property type="match status" value="1"/>
</dbReference>
<dbReference type="EMBL" id="FONY01000041">
    <property type="protein sequence ID" value="SFF48894.1"/>
    <property type="molecule type" value="Genomic_DNA"/>
</dbReference>
<dbReference type="InterPro" id="IPR025877">
    <property type="entry name" value="MobA-like_NTP_Trfase"/>
</dbReference>
<gene>
    <name evidence="2" type="ORF">SAMN04488541_104114</name>
</gene>
<evidence type="ECO:0000313" key="2">
    <source>
        <dbReference type="EMBL" id="SFF48894.1"/>
    </source>
</evidence>
<name>A0A1I2J310_9BACT</name>
<dbReference type="AlphaFoldDB" id="A0A1I2J310"/>
<evidence type="ECO:0000313" key="3">
    <source>
        <dbReference type="Proteomes" id="UP000199513"/>
    </source>
</evidence>
<evidence type="ECO:0000259" key="1">
    <source>
        <dbReference type="Pfam" id="PF12804"/>
    </source>
</evidence>
<dbReference type="STRING" id="1003.SAMN04488541_104114"/>